<evidence type="ECO:0000313" key="3">
    <source>
        <dbReference type="Proteomes" id="UP001165121"/>
    </source>
</evidence>
<keyword evidence="3" id="KW-1185">Reference proteome</keyword>
<gene>
    <name evidence="2" type="ORF">Pfra01_000342800</name>
</gene>
<dbReference type="InterPro" id="IPR018289">
    <property type="entry name" value="MULE_transposase_dom"/>
</dbReference>
<dbReference type="OrthoDB" id="125997at2759"/>
<evidence type="ECO:0000259" key="1">
    <source>
        <dbReference type="Pfam" id="PF10551"/>
    </source>
</evidence>
<protein>
    <submittedName>
        <fullName evidence="2">Unnamed protein product</fullName>
    </submittedName>
</protein>
<reference evidence="2" key="1">
    <citation type="submission" date="2023-04" db="EMBL/GenBank/DDBJ databases">
        <title>Phytophthora fragariaefolia NBRC 109709.</title>
        <authorList>
            <person name="Ichikawa N."/>
            <person name="Sato H."/>
            <person name="Tonouchi N."/>
        </authorList>
    </citation>
    <scope>NUCLEOTIDE SEQUENCE</scope>
    <source>
        <strain evidence="2">NBRC 109709</strain>
    </source>
</reference>
<evidence type="ECO:0000313" key="2">
    <source>
        <dbReference type="EMBL" id="GMF22780.1"/>
    </source>
</evidence>
<dbReference type="Proteomes" id="UP001165121">
    <property type="component" value="Unassembled WGS sequence"/>
</dbReference>
<accession>A0A9W6TZT9</accession>
<name>A0A9W6TZT9_9STRA</name>
<dbReference type="AlphaFoldDB" id="A0A9W6TZT9"/>
<feature type="domain" description="MULE transposase" evidence="1">
    <location>
        <begin position="112"/>
        <end position="213"/>
    </location>
</feature>
<dbReference type="PANTHER" id="PTHR33977:SF1">
    <property type="entry name" value="ZINC ION BINDING PROTEIN"/>
    <property type="match status" value="1"/>
</dbReference>
<sequence>MKHVRVRNALRYKFGLDGATLPRLRAVQNFINYYSKTQLGCNDNYDEIWNVVPDMAYSGGDDNNALISFTYGKNSEGDLSVGDGSDSEPFVVGITSRTLLKRLYRDPDWLFFHLDATFKLSQVGYAVLVLGISDRARVFHLVTFIITSQRVESIYTVALLAFQASYAEVTGNQFRLKYVVGDAEDGQLNALEKVFRYDSDFTFLMCVFHVMKKVHERTKVLQYQHAWQTVCFLKFTTCNSAQRTINWFESRVLTCISGATRTN</sequence>
<dbReference type="Pfam" id="PF10551">
    <property type="entry name" value="MULE"/>
    <property type="match status" value="1"/>
</dbReference>
<comment type="caution">
    <text evidence="2">The sequence shown here is derived from an EMBL/GenBank/DDBJ whole genome shotgun (WGS) entry which is preliminary data.</text>
</comment>
<dbReference type="PANTHER" id="PTHR33977">
    <property type="entry name" value="ZINC ION BINDING PROTEIN"/>
    <property type="match status" value="1"/>
</dbReference>
<proteinExistence type="predicted"/>
<dbReference type="EMBL" id="BSXT01000262">
    <property type="protein sequence ID" value="GMF22780.1"/>
    <property type="molecule type" value="Genomic_DNA"/>
</dbReference>
<organism evidence="2 3">
    <name type="scientific">Phytophthora fragariaefolia</name>
    <dbReference type="NCBI Taxonomy" id="1490495"/>
    <lineage>
        <taxon>Eukaryota</taxon>
        <taxon>Sar</taxon>
        <taxon>Stramenopiles</taxon>
        <taxon>Oomycota</taxon>
        <taxon>Peronosporomycetes</taxon>
        <taxon>Peronosporales</taxon>
        <taxon>Peronosporaceae</taxon>
        <taxon>Phytophthora</taxon>
    </lineage>
</organism>